<comment type="caution">
    <text evidence="1">The sequence shown here is derived from an EMBL/GenBank/DDBJ whole genome shotgun (WGS) entry which is preliminary data.</text>
</comment>
<gene>
    <name evidence="1" type="ORF">Ciccas_007058</name>
</gene>
<name>A0ABD2Q3Y9_9PLAT</name>
<organism evidence="1 2">
    <name type="scientific">Cichlidogyrus casuarinus</name>
    <dbReference type="NCBI Taxonomy" id="1844966"/>
    <lineage>
        <taxon>Eukaryota</taxon>
        <taxon>Metazoa</taxon>
        <taxon>Spiralia</taxon>
        <taxon>Lophotrochozoa</taxon>
        <taxon>Platyhelminthes</taxon>
        <taxon>Monogenea</taxon>
        <taxon>Monopisthocotylea</taxon>
        <taxon>Dactylogyridea</taxon>
        <taxon>Ancyrocephalidae</taxon>
        <taxon>Cichlidogyrus</taxon>
    </lineage>
</organism>
<accession>A0ABD2Q3Y9</accession>
<dbReference type="AlphaFoldDB" id="A0ABD2Q3Y9"/>
<protein>
    <submittedName>
        <fullName evidence="1">Uncharacterized protein</fullName>
    </submittedName>
</protein>
<dbReference type="EMBL" id="JBJKFK010001031">
    <property type="protein sequence ID" value="KAL3314326.1"/>
    <property type="molecule type" value="Genomic_DNA"/>
</dbReference>
<dbReference type="Proteomes" id="UP001626550">
    <property type="component" value="Unassembled WGS sequence"/>
</dbReference>
<evidence type="ECO:0000313" key="2">
    <source>
        <dbReference type="Proteomes" id="UP001626550"/>
    </source>
</evidence>
<proteinExistence type="predicted"/>
<evidence type="ECO:0000313" key="1">
    <source>
        <dbReference type="EMBL" id="KAL3314326.1"/>
    </source>
</evidence>
<sequence length="260" mass="28194">MPIDPVLSKESDFSKGSSANVAVRSLKSQQQQSPSCWPNGGLQVPCAKFTMSHSSDASIGLNPSSQGKPDFRSLRNTYLHVHNSESDWESSGESLCHSHDESASFSLSGENFDRLPQTTEISSSSSNSSESGDFSLASNASGEFVLAFNSHERAISSSSSEAWSLNKSQSVAGLKNPFVSPQSSLEDLVSLDAFDLLDLQSTSSLQIRPLLSTTLHWLKDIRVSVIQAKSSLVLVRLLMSFALQRMVRLTVFHLGNVPQL</sequence>
<keyword evidence="2" id="KW-1185">Reference proteome</keyword>
<reference evidence="1 2" key="1">
    <citation type="submission" date="2024-11" db="EMBL/GenBank/DDBJ databases">
        <title>Adaptive evolution of stress response genes in parasites aligns with host niche diversity.</title>
        <authorList>
            <person name="Hahn C."/>
            <person name="Resl P."/>
        </authorList>
    </citation>
    <scope>NUCLEOTIDE SEQUENCE [LARGE SCALE GENOMIC DNA]</scope>
    <source>
        <strain evidence="1">EGGRZ-B1_66</strain>
        <tissue evidence="1">Body</tissue>
    </source>
</reference>